<feature type="binding site" evidence="6">
    <location>
        <position position="88"/>
    </location>
    <ligand>
        <name>Fe cation</name>
        <dbReference type="ChEBI" id="CHEBI:24875"/>
        <note>catalytic</note>
    </ligand>
</feature>
<dbReference type="CDD" id="cd10548">
    <property type="entry name" value="cupin_CDO"/>
    <property type="match status" value="1"/>
</dbReference>
<name>A0A2V3WAI3_9BACI</name>
<evidence type="ECO:0000313" key="8">
    <source>
        <dbReference type="Proteomes" id="UP000247978"/>
    </source>
</evidence>
<dbReference type="AlphaFoldDB" id="A0A2V3WAI3"/>
<keyword evidence="8" id="KW-1185">Reference proteome</keyword>
<dbReference type="InterPro" id="IPR014710">
    <property type="entry name" value="RmlC-like_jellyroll"/>
</dbReference>
<organism evidence="7 8">
    <name type="scientific">Pseudogracilibacillus auburnensis</name>
    <dbReference type="NCBI Taxonomy" id="1494959"/>
    <lineage>
        <taxon>Bacteria</taxon>
        <taxon>Bacillati</taxon>
        <taxon>Bacillota</taxon>
        <taxon>Bacilli</taxon>
        <taxon>Bacillales</taxon>
        <taxon>Bacillaceae</taxon>
        <taxon>Pseudogracilibacillus</taxon>
    </lineage>
</organism>
<dbReference type="InterPro" id="IPR010300">
    <property type="entry name" value="CDO_1"/>
</dbReference>
<keyword evidence="4" id="KW-0560">Oxidoreductase</keyword>
<evidence type="ECO:0000256" key="3">
    <source>
        <dbReference type="ARBA" id="ARBA00022964"/>
    </source>
</evidence>
<dbReference type="Pfam" id="PF05995">
    <property type="entry name" value="CDO_I"/>
    <property type="match status" value="1"/>
</dbReference>
<keyword evidence="5 6" id="KW-0408">Iron</keyword>
<evidence type="ECO:0000256" key="1">
    <source>
        <dbReference type="ARBA" id="ARBA00006622"/>
    </source>
</evidence>
<comment type="caution">
    <text evidence="7">The sequence shown here is derived from an EMBL/GenBank/DDBJ whole genome shotgun (WGS) entry which is preliminary data.</text>
</comment>
<proteinExistence type="inferred from homology"/>
<dbReference type="EMBL" id="QJJQ01000001">
    <property type="protein sequence ID" value="PXW90154.1"/>
    <property type="molecule type" value="Genomic_DNA"/>
</dbReference>
<reference evidence="7 8" key="1">
    <citation type="submission" date="2018-05" db="EMBL/GenBank/DDBJ databases">
        <title>Genomic Encyclopedia of Type Strains, Phase IV (KMG-IV): sequencing the most valuable type-strain genomes for metagenomic binning, comparative biology and taxonomic classification.</title>
        <authorList>
            <person name="Goeker M."/>
        </authorList>
    </citation>
    <scope>NUCLEOTIDE SEQUENCE [LARGE SCALE GENOMIC DNA]</scope>
    <source>
        <strain evidence="7 8">DSM 28556</strain>
    </source>
</reference>
<comment type="similarity">
    <text evidence="1">Belongs to the cysteine dioxygenase family.</text>
</comment>
<evidence type="ECO:0000313" key="7">
    <source>
        <dbReference type="EMBL" id="PXW90154.1"/>
    </source>
</evidence>
<dbReference type="GO" id="GO:0016702">
    <property type="term" value="F:oxidoreductase activity, acting on single donors with incorporation of molecular oxygen, incorporation of two atoms of oxygen"/>
    <property type="evidence" value="ECO:0007669"/>
    <property type="project" value="InterPro"/>
</dbReference>
<dbReference type="Gene3D" id="2.60.120.10">
    <property type="entry name" value="Jelly Rolls"/>
    <property type="match status" value="1"/>
</dbReference>
<feature type="binding site" evidence="6">
    <location>
        <position position="141"/>
    </location>
    <ligand>
        <name>Fe cation</name>
        <dbReference type="ChEBI" id="CHEBI:24875"/>
        <note>catalytic</note>
    </ligand>
</feature>
<dbReference type="RefSeq" id="WP_110393433.1">
    <property type="nucleotide sequence ID" value="NZ_JADIJL010000002.1"/>
</dbReference>
<evidence type="ECO:0000256" key="4">
    <source>
        <dbReference type="ARBA" id="ARBA00023002"/>
    </source>
</evidence>
<dbReference type="Proteomes" id="UP000247978">
    <property type="component" value="Unassembled WGS sequence"/>
</dbReference>
<dbReference type="OrthoDB" id="7059163at2"/>
<feature type="binding site" evidence="6">
    <location>
        <position position="86"/>
    </location>
    <ligand>
        <name>Fe cation</name>
        <dbReference type="ChEBI" id="CHEBI:24875"/>
        <note>catalytic</note>
    </ligand>
</feature>
<accession>A0A2V3WAI3</accession>
<dbReference type="PANTHER" id="PTHR12918">
    <property type="entry name" value="CYSTEINE DIOXYGENASE"/>
    <property type="match status" value="1"/>
</dbReference>
<dbReference type="SUPFAM" id="SSF51182">
    <property type="entry name" value="RmlC-like cupins"/>
    <property type="match status" value="1"/>
</dbReference>
<protein>
    <submittedName>
        <fullName evidence="7">Putative metal-dependent enzyme (Double-stranded beta helix superfamily)</fullName>
    </submittedName>
</protein>
<gene>
    <name evidence="7" type="ORF">DFR56_10163</name>
</gene>
<keyword evidence="3" id="KW-0223">Dioxygenase</keyword>
<evidence type="ECO:0000256" key="5">
    <source>
        <dbReference type="ARBA" id="ARBA00023004"/>
    </source>
</evidence>
<sequence length="188" mass="21009">MEKQHEMDQFIENVAAIVQKGGDERFITAQVAAALGVLLKSNYELPTKYRVPNKNKYVLYPVYVAPDESFSVASAVWDVGQAAPIHDHRTWGVIGIVQGTEYEVSYVRPTDEEEKPLKELEKSYLYEGDVAVCCTTDQDVHEVSCASSIPCVGLHIYGGNIGKITRYMYEKATGKKKAVVTKWDKVTN</sequence>
<dbReference type="PANTHER" id="PTHR12918:SF1">
    <property type="entry name" value="CYSTEINE DIOXYGENASE TYPE 1"/>
    <property type="match status" value="1"/>
</dbReference>
<dbReference type="InterPro" id="IPR011051">
    <property type="entry name" value="RmlC_Cupin_sf"/>
</dbReference>
<evidence type="ECO:0000256" key="2">
    <source>
        <dbReference type="ARBA" id="ARBA00022723"/>
    </source>
</evidence>
<keyword evidence="2 6" id="KW-0479">Metal-binding</keyword>
<evidence type="ECO:0000256" key="6">
    <source>
        <dbReference type="PIRSR" id="PIRSR610300-51"/>
    </source>
</evidence>
<dbReference type="GO" id="GO:0008198">
    <property type="term" value="F:ferrous iron binding"/>
    <property type="evidence" value="ECO:0007669"/>
    <property type="project" value="TreeGrafter"/>
</dbReference>